<sequence length="388" mass="45869">MHDTLYSKIQKEFDSIADTFVEREIDVLSDENLITIQSKYNLHEIQPFFAELYNQVLSPDAKLTIESEDDFNPETDDLYEYKISLKNRKAYLKREHHGGGIFYSTLYEYTDEYYKSYEVYQNQESIKAISLHYLYFKEGMPYQFAECSEYGMSLKTYTCEGNFIKSYKSEWPNHDHYCIGQLTYDAEGNLAKITETASDGRIRIVYDAKVSDQDIEKVVAELEDFLVENIADQILEKIKIAEPVYCILFEYSMQGPFPPTIAFGITSEIEGNFEDKELYELYNAPDMQYFSENDEPNPIDIDFYPIAIQSNYLITTSYGEKISRLDDEACELWEKQVFDTYLRVCKRLMHFDFSKSFTKSKHFLVMARDFEKCNEEDFYKEMQHYKTK</sequence>
<protein>
    <recommendedName>
        <fullName evidence="3">DUF4303 domain-containing protein</fullName>
    </recommendedName>
</protein>
<gene>
    <name evidence="1" type="ORF">J2W48_004029</name>
</gene>
<evidence type="ECO:0000313" key="1">
    <source>
        <dbReference type="EMBL" id="MDR7212072.1"/>
    </source>
</evidence>
<dbReference type="Proteomes" id="UP001269081">
    <property type="component" value="Unassembled WGS sequence"/>
</dbReference>
<name>A0ABU1YCW2_9FLAO</name>
<evidence type="ECO:0008006" key="3">
    <source>
        <dbReference type="Google" id="ProtNLM"/>
    </source>
</evidence>
<accession>A0ABU1YCW2</accession>
<dbReference type="EMBL" id="JAVDWQ010000018">
    <property type="protein sequence ID" value="MDR7212072.1"/>
    <property type="molecule type" value="Genomic_DNA"/>
</dbReference>
<dbReference type="RefSeq" id="WP_310283500.1">
    <property type="nucleotide sequence ID" value="NZ_JAVDWQ010000018.1"/>
</dbReference>
<reference evidence="1 2" key="1">
    <citation type="submission" date="2023-07" db="EMBL/GenBank/DDBJ databases">
        <title>Sorghum-associated microbial communities from plants grown in Nebraska, USA.</title>
        <authorList>
            <person name="Schachtman D."/>
        </authorList>
    </citation>
    <scope>NUCLEOTIDE SEQUENCE [LARGE SCALE GENOMIC DNA]</scope>
    <source>
        <strain evidence="1 2">4129</strain>
    </source>
</reference>
<proteinExistence type="predicted"/>
<organism evidence="1 2">
    <name type="scientific">Flavobacterium piscis</name>
    <dbReference type="NCBI Taxonomy" id="1114874"/>
    <lineage>
        <taxon>Bacteria</taxon>
        <taxon>Pseudomonadati</taxon>
        <taxon>Bacteroidota</taxon>
        <taxon>Flavobacteriia</taxon>
        <taxon>Flavobacteriales</taxon>
        <taxon>Flavobacteriaceae</taxon>
        <taxon>Flavobacterium</taxon>
    </lineage>
</organism>
<keyword evidence="2" id="KW-1185">Reference proteome</keyword>
<comment type="caution">
    <text evidence="1">The sequence shown here is derived from an EMBL/GenBank/DDBJ whole genome shotgun (WGS) entry which is preliminary data.</text>
</comment>
<evidence type="ECO:0000313" key="2">
    <source>
        <dbReference type="Proteomes" id="UP001269081"/>
    </source>
</evidence>